<dbReference type="WBParaSite" id="PS1159_v2.g11014.t1">
    <property type="protein sequence ID" value="PS1159_v2.g11014.t1"/>
    <property type="gene ID" value="PS1159_v2.g11014"/>
</dbReference>
<proteinExistence type="predicted"/>
<evidence type="ECO:0000313" key="2">
    <source>
        <dbReference type="WBParaSite" id="PS1159_v2.g11014.t1"/>
    </source>
</evidence>
<dbReference type="Proteomes" id="UP000887580">
    <property type="component" value="Unplaced"/>
</dbReference>
<evidence type="ECO:0000313" key="1">
    <source>
        <dbReference type="Proteomes" id="UP000887580"/>
    </source>
</evidence>
<accession>A0AC35EVH1</accession>
<protein>
    <submittedName>
        <fullName evidence="2">Uncharacterized protein</fullName>
    </submittedName>
</protein>
<sequence length="99" mass="11630">MKESTSHRVLDNKTIYNLFTKNDLNIYVNEYVTEDVEPIVNHGFSDAIIDTILAKKPKMIVSVESHDSFFDPCENDELTDDELLCERLSFERRFRKNDL</sequence>
<name>A0AC35EVH1_9BILA</name>
<reference evidence="2" key="1">
    <citation type="submission" date="2022-11" db="UniProtKB">
        <authorList>
            <consortium name="WormBaseParasite"/>
        </authorList>
    </citation>
    <scope>IDENTIFICATION</scope>
</reference>
<organism evidence="1 2">
    <name type="scientific">Panagrolaimus sp. PS1159</name>
    <dbReference type="NCBI Taxonomy" id="55785"/>
    <lineage>
        <taxon>Eukaryota</taxon>
        <taxon>Metazoa</taxon>
        <taxon>Ecdysozoa</taxon>
        <taxon>Nematoda</taxon>
        <taxon>Chromadorea</taxon>
        <taxon>Rhabditida</taxon>
        <taxon>Tylenchina</taxon>
        <taxon>Panagrolaimomorpha</taxon>
        <taxon>Panagrolaimoidea</taxon>
        <taxon>Panagrolaimidae</taxon>
        <taxon>Panagrolaimus</taxon>
    </lineage>
</organism>